<dbReference type="Proteomes" id="UP000215335">
    <property type="component" value="Unassembled WGS sequence"/>
</dbReference>
<dbReference type="AlphaFoldDB" id="A0A232EKC6"/>
<evidence type="ECO:0000313" key="2">
    <source>
        <dbReference type="Proteomes" id="UP000215335"/>
    </source>
</evidence>
<dbReference type="SUPFAM" id="SSF54001">
    <property type="entry name" value="Cysteine proteinases"/>
    <property type="match status" value="1"/>
</dbReference>
<dbReference type="EMBL" id="NNAY01003817">
    <property type="protein sequence ID" value="OXU18809.1"/>
    <property type="molecule type" value="Genomic_DNA"/>
</dbReference>
<sequence>MNKYFGNPKNVASSARIESYFSQYKGSICENGPIREDKLLILTCRQIDSDIKLAQATLNNLKPHEMISRKNFEIDDNQHLHATERWKNKYVEDPIPNSLQTTLDSIIGDDVLELTGTGYTEDLFSEKHIKNKEKNKTTQNEETFDETTSLTSQFIEKIKKKTETSESFDISDYKSKQNDYYLPDFANRLSQLCKEFPCWTSVMNKYFGNPKNVASQAALNNLKPHEMISRKNFEKDDNQHLHATERWKNKYVEDPIPNSLQTTLDSIIGDDVLELTGTGYTEDLFSEKHIKNSYNKIDTNEVMNSNLNANESYLNCEANIDNQMSIESSDPLRDHSYCILETSGQELCINKSMENNQIPENNSNETKQNLIVDESREINKSDSFVNFTSNVTLSSSVNHEPLSNCKTLEKELPKRGTYVTPDPEIMIKLQKPQSNAKGKGVIRNSVNASLYANRAHILNSLFPCQNSVINCQGNLNDMFNKLMSEYTSMKELTTCQLCGFSNETKKCNIPIPSINIVQEDKYSTLEQALQEYFKDRSVYCHRCKKMSALLKKSSGSYLAIDTDDAYVLLQNSNMNITSDLREIPTSITLTENVYVLCGVIEFVPPVIPQGMGHYIAYCRKLNNTWKFYSSTLPNVTRIDHTYTVISTNAI</sequence>
<protein>
    <recommendedName>
        <fullName evidence="3">USP domain-containing protein</fullName>
    </recommendedName>
</protein>
<accession>A0A232EKC6</accession>
<evidence type="ECO:0000313" key="1">
    <source>
        <dbReference type="EMBL" id="OXU18809.1"/>
    </source>
</evidence>
<reference evidence="1 2" key="1">
    <citation type="journal article" date="2017" name="Curr. Biol.">
        <title>The Evolution of Venom by Co-option of Single-Copy Genes.</title>
        <authorList>
            <person name="Martinson E.O."/>
            <person name="Mrinalini"/>
            <person name="Kelkar Y.D."/>
            <person name="Chang C.H."/>
            <person name="Werren J.H."/>
        </authorList>
    </citation>
    <scope>NUCLEOTIDE SEQUENCE [LARGE SCALE GENOMIC DNA]</scope>
    <source>
        <strain evidence="1 2">Alberta</strain>
        <tissue evidence="1">Whole body</tissue>
    </source>
</reference>
<dbReference type="InterPro" id="IPR038765">
    <property type="entry name" value="Papain-like_cys_pep_sf"/>
</dbReference>
<name>A0A232EKC6_9HYME</name>
<keyword evidence="2" id="KW-1185">Reference proteome</keyword>
<proteinExistence type="predicted"/>
<gene>
    <name evidence="1" type="ORF">TSAR_005679</name>
</gene>
<evidence type="ECO:0008006" key="3">
    <source>
        <dbReference type="Google" id="ProtNLM"/>
    </source>
</evidence>
<comment type="caution">
    <text evidence="1">The sequence shown here is derived from an EMBL/GenBank/DDBJ whole genome shotgun (WGS) entry which is preliminary data.</text>
</comment>
<organism evidence="1 2">
    <name type="scientific">Trichomalopsis sarcophagae</name>
    <dbReference type="NCBI Taxonomy" id="543379"/>
    <lineage>
        <taxon>Eukaryota</taxon>
        <taxon>Metazoa</taxon>
        <taxon>Ecdysozoa</taxon>
        <taxon>Arthropoda</taxon>
        <taxon>Hexapoda</taxon>
        <taxon>Insecta</taxon>
        <taxon>Pterygota</taxon>
        <taxon>Neoptera</taxon>
        <taxon>Endopterygota</taxon>
        <taxon>Hymenoptera</taxon>
        <taxon>Apocrita</taxon>
        <taxon>Proctotrupomorpha</taxon>
        <taxon>Chalcidoidea</taxon>
        <taxon>Pteromalidae</taxon>
        <taxon>Pteromalinae</taxon>
        <taxon>Trichomalopsis</taxon>
    </lineage>
</organism>